<dbReference type="InterPro" id="IPR032882">
    <property type="entry name" value="SrkA/RdoA"/>
</dbReference>
<keyword evidence="9" id="KW-0460">Magnesium</keyword>
<dbReference type="Gene3D" id="1.10.510.10">
    <property type="entry name" value="Transferase(Phosphotransferase) domain 1"/>
    <property type="match status" value="1"/>
</dbReference>
<dbReference type="InterPro" id="IPR002575">
    <property type="entry name" value="Aminoglycoside_PTrfase"/>
</dbReference>
<keyword evidence="3" id="KW-0597">Phosphoprotein</keyword>
<organism evidence="12 13">
    <name type="scientific">candidate division WOR-1 bacterium RIFOXYC2_FULL_41_25</name>
    <dbReference type="NCBI Taxonomy" id="1802586"/>
    <lineage>
        <taxon>Bacteria</taxon>
        <taxon>Bacillati</taxon>
        <taxon>Saganbacteria</taxon>
    </lineage>
</organism>
<gene>
    <name evidence="12" type="ORF">A2462_07620</name>
</gene>
<dbReference type="GO" id="GO:0005737">
    <property type="term" value="C:cytoplasm"/>
    <property type="evidence" value="ECO:0007669"/>
    <property type="project" value="TreeGrafter"/>
</dbReference>
<evidence type="ECO:0000313" key="13">
    <source>
        <dbReference type="Proteomes" id="UP000177309"/>
    </source>
</evidence>
<proteinExistence type="predicted"/>
<protein>
    <recommendedName>
        <fullName evidence="11">Aminoglycoside phosphotransferase domain-containing protein</fullName>
    </recommendedName>
</protein>
<comment type="caution">
    <text evidence="12">The sequence shown here is derived from an EMBL/GenBank/DDBJ whole genome shotgun (WGS) entry which is preliminary data.</text>
</comment>
<evidence type="ECO:0000256" key="10">
    <source>
        <dbReference type="ARBA" id="ARBA00023016"/>
    </source>
</evidence>
<keyword evidence="7" id="KW-0418">Kinase</keyword>
<evidence type="ECO:0000259" key="11">
    <source>
        <dbReference type="Pfam" id="PF01636"/>
    </source>
</evidence>
<evidence type="ECO:0000256" key="7">
    <source>
        <dbReference type="ARBA" id="ARBA00022777"/>
    </source>
</evidence>
<keyword evidence="8" id="KW-0067">ATP-binding</keyword>
<dbReference type="AlphaFoldDB" id="A0A1F4TMP5"/>
<dbReference type="GO" id="GO:0005524">
    <property type="term" value="F:ATP binding"/>
    <property type="evidence" value="ECO:0007669"/>
    <property type="project" value="UniProtKB-KW"/>
</dbReference>
<evidence type="ECO:0000313" key="12">
    <source>
        <dbReference type="EMBL" id="OGC33966.1"/>
    </source>
</evidence>
<evidence type="ECO:0000256" key="6">
    <source>
        <dbReference type="ARBA" id="ARBA00022741"/>
    </source>
</evidence>
<accession>A0A1F4TMP5</accession>
<evidence type="ECO:0000256" key="2">
    <source>
        <dbReference type="ARBA" id="ARBA00022527"/>
    </source>
</evidence>
<dbReference type="PANTHER" id="PTHR39573">
    <property type="entry name" value="STRESS RESPONSE KINASE A"/>
    <property type="match status" value="1"/>
</dbReference>
<keyword evidence="6" id="KW-0547">Nucleotide-binding</keyword>
<dbReference type="PANTHER" id="PTHR39573:SF1">
    <property type="entry name" value="STRESS RESPONSE KINASE A"/>
    <property type="match status" value="1"/>
</dbReference>
<dbReference type="NCBIfam" id="NF008738">
    <property type="entry name" value="PRK11768.1"/>
    <property type="match status" value="1"/>
</dbReference>
<evidence type="ECO:0000256" key="3">
    <source>
        <dbReference type="ARBA" id="ARBA00022553"/>
    </source>
</evidence>
<dbReference type="Pfam" id="PF01636">
    <property type="entry name" value="APH"/>
    <property type="match status" value="1"/>
</dbReference>
<keyword evidence="10" id="KW-0346">Stress response</keyword>
<dbReference type="SUPFAM" id="SSF56112">
    <property type="entry name" value="Protein kinase-like (PK-like)"/>
    <property type="match status" value="1"/>
</dbReference>
<dbReference type="Proteomes" id="UP000177309">
    <property type="component" value="Unassembled WGS sequence"/>
</dbReference>
<evidence type="ECO:0000256" key="9">
    <source>
        <dbReference type="ARBA" id="ARBA00022842"/>
    </source>
</evidence>
<keyword evidence="1" id="KW-0963">Cytoplasm</keyword>
<feature type="domain" description="Aminoglycoside phosphotransferase" evidence="11">
    <location>
        <begin position="35"/>
        <end position="237"/>
    </location>
</feature>
<reference evidence="12 13" key="1">
    <citation type="journal article" date="2016" name="Nat. Commun.">
        <title>Thousands of microbial genomes shed light on interconnected biogeochemical processes in an aquifer system.</title>
        <authorList>
            <person name="Anantharaman K."/>
            <person name="Brown C.T."/>
            <person name="Hug L.A."/>
            <person name="Sharon I."/>
            <person name="Castelle C.J."/>
            <person name="Probst A.J."/>
            <person name="Thomas B.C."/>
            <person name="Singh A."/>
            <person name="Wilkins M.J."/>
            <person name="Karaoz U."/>
            <person name="Brodie E.L."/>
            <person name="Williams K.H."/>
            <person name="Hubbard S.S."/>
            <person name="Banfield J.F."/>
        </authorList>
    </citation>
    <scope>NUCLEOTIDE SEQUENCE [LARGE SCALE GENOMIC DNA]</scope>
</reference>
<evidence type="ECO:0000256" key="4">
    <source>
        <dbReference type="ARBA" id="ARBA00022679"/>
    </source>
</evidence>
<keyword evidence="4" id="KW-0808">Transferase</keyword>
<dbReference type="EMBL" id="MEUI01000025">
    <property type="protein sequence ID" value="OGC33966.1"/>
    <property type="molecule type" value="Genomic_DNA"/>
</dbReference>
<dbReference type="GO" id="GO:0004674">
    <property type="term" value="F:protein serine/threonine kinase activity"/>
    <property type="evidence" value="ECO:0007669"/>
    <property type="project" value="UniProtKB-KW"/>
</dbReference>
<keyword evidence="5" id="KW-0479">Metal-binding</keyword>
<evidence type="ECO:0000256" key="8">
    <source>
        <dbReference type="ARBA" id="ARBA00022840"/>
    </source>
</evidence>
<dbReference type="Gene3D" id="3.30.200.70">
    <property type="match status" value="1"/>
</dbReference>
<dbReference type="InterPro" id="IPR011009">
    <property type="entry name" value="Kinase-like_dom_sf"/>
</dbReference>
<evidence type="ECO:0000256" key="1">
    <source>
        <dbReference type="ARBA" id="ARBA00022490"/>
    </source>
</evidence>
<sequence length="317" mass="37076">MSNIWQQLNHNSILKTIEETLQVKLSNLLLQRNSYINRVYELEEYDSEKRLIVKFYRPERWSNEMIEEEHEFLKELAAQEISVIPPLTFNNKTLFTLENIPFAIFPKKGGRALDEFDQEGWETIGRILARIHLVGAEHKASQRITWRPGIATNHHLETLLKSNFIPTSFQKTFKDTADSFIKKADPLFNNQELILIHGDCHKGNLIHRPNEGIVIVDFDDICVGPPVQDIWMLFPDEISNCEKELEWFLKGYKIFRPFDLKALKLIPALRGMRIIHFASWLAVQSHDPDFESNFPETGTSRYWNELIKDLQGITMQI</sequence>
<evidence type="ECO:0000256" key="5">
    <source>
        <dbReference type="ARBA" id="ARBA00022723"/>
    </source>
</evidence>
<dbReference type="Gene3D" id="1.20.1270.170">
    <property type="match status" value="1"/>
</dbReference>
<name>A0A1F4TMP5_UNCSA</name>
<keyword evidence="2" id="KW-0723">Serine/threonine-protein kinase</keyword>
<dbReference type="GO" id="GO:0046872">
    <property type="term" value="F:metal ion binding"/>
    <property type="evidence" value="ECO:0007669"/>
    <property type="project" value="UniProtKB-KW"/>
</dbReference>